<dbReference type="GO" id="GO:0009254">
    <property type="term" value="P:peptidoglycan turnover"/>
    <property type="evidence" value="ECO:0007669"/>
    <property type="project" value="InterPro"/>
</dbReference>
<evidence type="ECO:0000259" key="3">
    <source>
        <dbReference type="Pfam" id="PF06725"/>
    </source>
</evidence>
<feature type="domain" description="3D" evidence="3">
    <location>
        <begin position="66"/>
        <end position="130"/>
    </location>
</feature>
<dbReference type="EMBL" id="QICS01000010">
    <property type="protein sequence ID" value="PXV87340.1"/>
    <property type="molecule type" value="Genomic_DNA"/>
</dbReference>
<dbReference type="Pfam" id="PF06725">
    <property type="entry name" value="3D"/>
    <property type="match status" value="1"/>
</dbReference>
<accession>A0A318EPM9</accession>
<dbReference type="RefSeq" id="WP_170123034.1">
    <property type="nucleotide sequence ID" value="NZ_QICS01000010.1"/>
</dbReference>
<dbReference type="CDD" id="cd14667">
    <property type="entry name" value="3D_containing_proteins"/>
    <property type="match status" value="1"/>
</dbReference>
<dbReference type="PANTHER" id="PTHR39160">
    <property type="entry name" value="CELL WALL-BINDING PROTEIN YOCH"/>
    <property type="match status" value="1"/>
</dbReference>
<dbReference type="InterPro" id="IPR010611">
    <property type="entry name" value="3D_dom"/>
</dbReference>
<organism evidence="4 5">
    <name type="scientific">Lachnotalea glycerini</name>
    <dbReference type="NCBI Taxonomy" id="1763509"/>
    <lineage>
        <taxon>Bacteria</taxon>
        <taxon>Bacillati</taxon>
        <taxon>Bacillota</taxon>
        <taxon>Clostridia</taxon>
        <taxon>Lachnospirales</taxon>
        <taxon>Lachnospiraceae</taxon>
        <taxon>Lachnotalea</taxon>
    </lineage>
</organism>
<gene>
    <name evidence="4" type="ORF">C8E03_110101</name>
</gene>
<evidence type="ECO:0000256" key="2">
    <source>
        <dbReference type="SAM" id="SignalP"/>
    </source>
</evidence>
<dbReference type="Proteomes" id="UP000247523">
    <property type="component" value="Unassembled WGS sequence"/>
</dbReference>
<protein>
    <submittedName>
        <fullName evidence="4">3D (Asp-Asp-Asp) domain-containing protein</fullName>
    </submittedName>
</protein>
<keyword evidence="1 2" id="KW-0732">Signal</keyword>
<dbReference type="SUPFAM" id="SSF50685">
    <property type="entry name" value="Barwin-like endoglucanases"/>
    <property type="match status" value="1"/>
</dbReference>
<evidence type="ECO:0000256" key="1">
    <source>
        <dbReference type="ARBA" id="ARBA00022729"/>
    </source>
</evidence>
<feature type="chain" id="PRO_5039077301" evidence="2">
    <location>
        <begin position="24"/>
        <end position="134"/>
    </location>
</feature>
<dbReference type="Gene3D" id="2.40.40.10">
    <property type="entry name" value="RlpA-like domain"/>
    <property type="match status" value="1"/>
</dbReference>
<evidence type="ECO:0000313" key="4">
    <source>
        <dbReference type="EMBL" id="PXV87340.1"/>
    </source>
</evidence>
<reference evidence="4 5" key="1">
    <citation type="submission" date="2018-05" db="EMBL/GenBank/DDBJ databases">
        <title>Genomic Encyclopedia of Type Strains, Phase IV (KMG-IV): sequencing the most valuable type-strain genomes for metagenomic binning, comparative biology and taxonomic classification.</title>
        <authorList>
            <person name="Goeker M."/>
        </authorList>
    </citation>
    <scope>NUCLEOTIDE SEQUENCE [LARGE SCALE GENOMIC DNA]</scope>
    <source>
        <strain evidence="4 5">DSM 28816</strain>
    </source>
</reference>
<dbReference type="InterPro" id="IPR059180">
    <property type="entry name" value="3D_YorM"/>
</dbReference>
<comment type="caution">
    <text evidence="4">The sequence shown here is derived from an EMBL/GenBank/DDBJ whole genome shotgun (WGS) entry which is preliminary data.</text>
</comment>
<proteinExistence type="predicted"/>
<dbReference type="InterPro" id="IPR051933">
    <property type="entry name" value="Resuscitation_pf_RpfB"/>
</dbReference>
<evidence type="ECO:0000313" key="5">
    <source>
        <dbReference type="Proteomes" id="UP000247523"/>
    </source>
</evidence>
<name>A0A318EPM9_9FIRM</name>
<sequence length="134" mass="14793">MRGIKKKISLIAALIILCFVVQADAKQSNFYGQVNKFTVYGYCACKKCCGKTDGITYTETKAIQDRTIAVDQNSIPLGSTVLIYYENSLVGIYQAEDIGADIKGNKIDMYFDSHSDANDWGVRECEVIIVDAKG</sequence>
<dbReference type="GO" id="GO:0019867">
    <property type="term" value="C:outer membrane"/>
    <property type="evidence" value="ECO:0007669"/>
    <property type="project" value="InterPro"/>
</dbReference>
<dbReference type="GO" id="GO:0004553">
    <property type="term" value="F:hydrolase activity, hydrolyzing O-glycosyl compounds"/>
    <property type="evidence" value="ECO:0007669"/>
    <property type="project" value="InterPro"/>
</dbReference>
<dbReference type="InterPro" id="IPR036908">
    <property type="entry name" value="RlpA-like_sf"/>
</dbReference>
<dbReference type="AlphaFoldDB" id="A0A318EPM9"/>
<dbReference type="PANTHER" id="PTHR39160:SF4">
    <property type="entry name" value="RESUSCITATION-PROMOTING FACTOR RPFB"/>
    <property type="match status" value="1"/>
</dbReference>
<feature type="signal peptide" evidence="2">
    <location>
        <begin position="1"/>
        <end position="23"/>
    </location>
</feature>